<keyword evidence="2" id="KW-1185">Reference proteome</keyword>
<evidence type="ECO:0000313" key="2">
    <source>
        <dbReference type="Proteomes" id="UP001289645"/>
    </source>
</evidence>
<protein>
    <submittedName>
        <fullName evidence="1">Uncharacterized protein</fullName>
    </submittedName>
</protein>
<sequence>MRRIRVLAVLAAAATVAACSGSAEPAGEPGSESTPTSAVPSVGHGSLAYCLREHGVSAGPGPMPGPPPGVDVQVWHEAMSECSSLAPGPAG</sequence>
<dbReference type="Proteomes" id="UP001289645">
    <property type="component" value="Unassembled WGS sequence"/>
</dbReference>
<dbReference type="EMBL" id="JAOXLN010000016">
    <property type="protein sequence ID" value="MDZ5086930.1"/>
    <property type="molecule type" value="Genomic_DNA"/>
</dbReference>
<comment type="caution">
    <text evidence="1">The sequence shown here is derived from an EMBL/GenBank/DDBJ whole genome shotgun (WGS) entry which is preliminary data.</text>
</comment>
<organism evidence="1 2">
    <name type="scientific">Mycolicibacterium parafortuitum</name>
    <name type="common">Mycobacterium parafortuitum</name>
    <dbReference type="NCBI Taxonomy" id="39692"/>
    <lineage>
        <taxon>Bacteria</taxon>
        <taxon>Bacillati</taxon>
        <taxon>Actinomycetota</taxon>
        <taxon>Actinomycetes</taxon>
        <taxon>Mycobacteriales</taxon>
        <taxon>Mycobacteriaceae</taxon>
        <taxon>Mycolicibacterium</taxon>
    </lineage>
</organism>
<proteinExistence type="predicted"/>
<evidence type="ECO:0000313" key="1">
    <source>
        <dbReference type="EMBL" id="MDZ5086930.1"/>
    </source>
</evidence>
<accession>A0ACC6MJ16</accession>
<gene>
    <name evidence="1" type="ORF">OHX15_16190</name>
</gene>
<reference evidence="1 2" key="1">
    <citation type="journal article" date="2021" name="Chemosphere">
        <title>Bioballs carrying a syntrophic Rhodococcus and Mycolicibacterium consortium for simultaneous sorption and biodegradation of fuel oil in contaminated freshwater.</title>
        <authorList>
            <person name="Naloka K."/>
            <person name="Polrit D."/>
            <person name="Muangchinda C."/>
            <person name="Thoetkiattikul H."/>
            <person name="Pinyakong O."/>
        </authorList>
    </citation>
    <scope>NUCLEOTIDE SEQUENCE [LARGE SCALE GENOMIC DNA]</scope>
    <source>
        <strain evidence="1 2">J101</strain>
    </source>
</reference>
<name>A0ACC6MJ16_MYCPF</name>